<sequence>MKSFRLATIFAAGLLLAPGHPFAQELSGSQVVRTLDRLQGGAPAVDLALLMEEAAASAGKGVAALPDWQKLSKLSQLIVEIDFENDSIAIEPKSYRTVGMIADALHHPNLRRYKFLVVGHTSSTGDAKHNLDLSQKRANAITEALSTTFAIAPDRLFAIGVGEEWLVDPSNPQAADNRRVQLVNLGLVK</sequence>
<keyword evidence="5" id="KW-0732">Signal</keyword>
<feature type="chain" id="PRO_5041126962" evidence="5">
    <location>
        <begin position="24"/>
        <end position="189"/>
    </location>
</feature>
<comment type="caution">
    <text evidence="6">The sequence shown here is derived from an EMBL/GenBank/DDBJ whole genome shotgun (WGS) entry which is preliminary data.</text>
</comment>
<dbReference type="InterPro" id="IPR006665">
    <property type="entry name" value="OmpA-like"/>
</dbReference>
<feature type="signal peptide" evidence="5">
    <location>
        <begin position="1"/>
        <end position="23"/>
    </location>
</feature>
<dbReference type="EMBL" id="WIEZ01000011">
    <property type="protein sequence ID" value="NKM47236.1"/>
    <property type="molecule type" value="Genomic_DNA"/>
</dbReference>
<evidence type="ECO:0000313" key="7">
    <source>
        <dbReference type="Proteomes" id="UP000662259"/>
    </source>
</evidence>
<evidence type="ECO:0000256" key="4">
    <source>
        <dbReference type="PROSITE-ProRule" id="PRU00473"/>
    </source>
</evidence>
<accession>A0A4R0BLE5</accession>
<comment type="subcellular location">
    <subcellularLocation>
        <location evidence="1">Cell outer membrane</location>
    </subcellularLocation>
</comment>
<dbReference type="CDD" id="cd07185">
    <property type="entry name" value="OmpA_C-like"/>
    <property type="match status" value="1"/>
</dbReference>
<dbReference type="GO" id="GO:0009279">
    <property type="term" value="C:cell outer membrane"/>
    <property type="evidence" value="ECO:0007669"/>
    <property type="project" value="UniProtKB-SubCell"/>
</dbReference>
<evidence type="ECO:0000256" key="3">
    <source>
        <dbReference type="ARBA" id="ARBA00023237"/>
    </source>
</evidence>
<dbReference type="Pfam" id="PF00691">
    <property type="entry name" value="OmpA"/>
    <property type="match status" value="1"/>
</dbReference>
<dbReference type="InterPro" id="IPR006664">
    <property type="entry name" value="OMP_bac"/>
</dbReference>
<evidence type="ECO:0000256" key="2">
    <source>
        <dbReference type="ARBA" id="ARBA00023136"/>
    </source>
</evidence>
<proteinExistence type="predicted"/>
<evidence type="ECO:0000256" key="1">
    <source>
        <dbReference type="ARBA" id="ARBA00004442"/>
    </source>
</evidence>
<dbReference type="AlphaFoldDB" id="A0A4R0BLE5"/>
<dbReference type="PANTHER" id="PTHR30329:SF21">
    <property type="entry name" value="LIPOPROTEIN YIAD-RELATED"/>
    <property type="match status" value="1"/>
</dbReference>
<dbReference type="RefSeq" id="WP_017961619.1">
    <property type="nucleotide sequence ID" value="NZ_SJME01000009.1"/>
</dbReference>
<gene>
    <name evidence="6" type="ORF">GFL91_20120</name>
</gene>
<dbReference type="InterPro" id="IPR050330">
    <property type="entry name" value="Bact_OuterMem_StrucFunc"/>
</dbReference>
<dbReference type="Proteomes" id="UP000662259">
    <property type="component" value="Unassembled WGS sequence"/>
</dbReference>
<keyword evidence="3" id="KW-0998">Cell outer membrane</keyword>
<protein>
    <submittedName>
        <fullName evidence="6">OmpA family protein</fullName>
    </submittedName>
</protein>
<reference evidence="6" key="1">
    <citation type="submission" date="2019-10" db="EMBL/GenBank/DDBJ databases">
        <title>Rhizobium leguminosarum symbiovar viciae collection.</title>
        <authorList>
            <person name="Boivin S."/>
            <person name="Lepetit M."/>
        </authorList>
    </citation>
    <scope>NUCLEOTIDE SEQUENCE</scope>
    <source>
        <strain evidence="6">L143</strain>
    </source>
</reference>
<dbReference type="Gene3D" id="3.30.1330.60">
    <property type="entry name" value="OmpA-like domain"/>
    <property type="match status" value="1"/>
</dbReference>
<name>A0A4R0BLE5_RHILV</name>
<dbReference type="PRINTS" id="PR01021">
    <property type="entry name" value="OMPADOMAIN"/>
</dbReference>
<evidence type="ECO:0000256" key="5">
    <source>
        <dbReference type="SAM" id="SignalP"/>
    </source>
</evidence>
<organism evidence="6 7">
    <name type="scientific">Rhizobium leguminosarum bv. viciae</name>
    <dbReference type="NCBI Taxonomy" id="387"/>
    <lineage>
        <taxon>Bacteria</taxon>
        <taxon>Pseudomonadati</taxon>
        <taxon>Pseudomonadota</taxon>
        <taxon>Alphaproteobacteria</taxon>
        <taxon>Hyphomicrobiales</taxon>
        <taxon>Rhizobiaceae</taxon>
        <taxon>Rhizobium/Agrobacterium group</taxon>
        <taxon>Rhizobium</taxon>
    </lineage>
</organism>
<evidence type="ECO:0000313" key="6">
    <source>
        <dbReference type="EMBL" id="NKM47236.1"/>
    </source>
</evidence>
<dbReference type="InterPro" id="IPR036737">
    <property type="entry name" value="OmpA-like_sf"/>
</dbReference>
<dbReference type="SUPFAM" id="SSF103088">
    <property type="entry name" value="OmpA-like"/>
    <property type="match status" value="1"/>
</dbReference>
<dbReference type="PANTHER" id="PTHR30329">
    <property type="entry name" value="STATOR ELEMENT OF FLAGELLAR MOTOR COMPLEX"/>
    <property type="match status" value="1"/>
</dbReference>
<keyword evidence="2 4" id="KW-0472">Membrane</keyword>
<dbReference type="PROSITE" id="PS51123">
    <property type="entry name" value="OMPA_2"/>
    <property type="match status" value="1"/>
</dbReference>